<dbReference type="GO" id="GO:0071269">
    <property type="term" value="P:L-homocysteine biosynthetic process"/>
    <property type="evidence" value="ECO:0007669"/>
    <property type="project" value="UniProtKB-UniRule"/>
</dbReference>
<keyword evidence="2 6" id="KW-0963">Cytoplasm</keyword>
<keyword evidence="3 6" id="KW-0554">One-carbon metabolism</keyword>
<dbReference type="PROSITE" id="PS00739">
    <property type="entry name" value="ADOHCYASE_2"/>
    <property type="match status" value="1"/>
</dbReference>
<dbReference type="RefSeq" id="WP_425487766.1">
    <property type="nucleotide sequence ID" value="NZ_JACHWZ010000005.1"/>
</dbReference>
<dbReference type="EMBL" id="JACHWZ010000005">
    <property type="protein sequence ID" value="MBB3060682.1"/>
    <property type="molecule type" value="Genomic_DNA"/>
</dbReference>
<feature type="binding site" evidence="6">
    <location>
        <position position="295"/>
    </location>
    <ligand>
        <name>NAD(+)</name>
        <dbReference type="ChEBI" id="CHEBI:57540"/>
    </ligand>
</feature>
<dbReference type="SUPFAM" id="SSF51735">
    <property type="entry name" value="NAD(P)-binding Rossmann-fold domains"/>
    <property type="match status" value="1"/>
</dbReference>
<dbReference type="SMART" id="SM00997">
    <property type="entry name" value="AdoHcyase_NAD"/>
    <property type="match status" value="1"/>
</dbReference>
<sequence>MSTEFKDFKVADITLADWGRREIEIAEGEMPALMALREKYRAEQPLAGARIMGCIHMTIQTAVLIETLVALGAEVRWSSCNIFSTQDHAAAAVAANGIPVFAWKGETEEEYEWCLEHTVGAGVAGWQPNMILDDGGDLTELLHRKYPEILDNCHGISEETTTGVHRLQEMLREGTLKVPAINVNDAVTKSKNDNKYGCRHSLNDAIKRGTDHLLAGKKALVIGYGDVGKGSAASLRQEGMIVKISEVDPICAMQACMDGFELVSPYKDGINTGTADGINRELLANTDLIVTTTGNTNVCDANMLQALKSGAVVCNIGHFDNEIDTAYMRKHWEWQEVKPQVHKIVRNAETNDHLLLLSEGRLVNLGNATGHPSRIMDGSFANQVLAQIHLFKEKFAELPADQKVSALYVKVLPKELDEEVARYMVEGFGGVITRMTEEQAKYIGVSVEGPYKPESYKY</sequence>
<dbReference type="Pfam" id="PF00670">
    <property type="entry name" value="AdoHcyase_NAD"/>
    <property type="match status" value="1"/>
</dbReference>
<evidence type="ECO:0000313" key="13">
    <source>
        <dbReference type="Proteomes" id="UP000535937"/>
    </source>
</evidence>
<feature type="binding site" evidence="6 8">
    <location>
        <begin position="160"/>
        <end position="162"/>
    </location>
    <ligand>
        <name>NAD(+)</name>
        <dbReference type="ChEBI" id="CHEBI:57540"/>
    </ligand>
</feature>
<dbReference type="NCBIfam" id="NF004005">
    <property type="entry name" value="PRK05476.2-3"/>
    <property type="match status" value="1"/>
</dbReference>
<organism evidence="12 13">
    <name type="scientific">Microbulbifer rhizosphaerae</name>
    <dbReference type="NCBI Taxonomy" id="1562603"/>
    <lineage>
        <taxon>Bacteria</taxon>
        <taxon>Pseudomonadati</taxon>
        <taxon>Pseudomonadota</taxon>
        <taxon>Gammaproteobacteria</taxon>
        <taxon>Cellvibrionales</taxon>
        <taxon>Microbulbiferaceae</taxon>
        <taxon>Microbulbifer</taxon>
    </lineage>
</organism>
<evidence type="ECO:0000256" key="5">
    <source>
        <dbReference type="ARBA" id="ARBA00023027"/>
    </source>
</evidence>
<feature type="binding site" evidence="6 8">
    <location>
        <begin position="316"/>
        <end position="318"/>
    </location>
    <ligand>
        <name>NAD(+)</name>
        <dbReference type="ChEBI" id="CHEBI:57540"/>
    </ligand>
</feature>
<keyword evidence="4 6" id="KW-0378">Hydrolase</keyword>
<evidence type="ECO:0000256" key="9">
    <source>
        <dbReference type="RuleBase" id="RU000548"/>
    </source>
</evidence>
<dbReference type="Pfam" id="PF05221">
    <property type="entry name" value="AdoHcyase"/>
    <property type="match status" value="1"/>
</dbReference>
<comment type="pathway">
    <text evidence="6 9">Amino-acid biosynthesis; L-homocysteine biosynthesis; L-homocysteine from S-adenosyl-L-homocysteine: step 1/1.</text>
</comment>
<dbReference type="InterPro" id="IPR000043">
    <property type="entry name" value="Adenosylhomocysteinase-like"/>
</dbReference>
<feature type="binding site" evidence="6 7">
    <location>
        <position position="58"/>
    </location>
    <ligand>
        <name>substrate</name>
    </ligand>
</feature>
<dbReference type="NCBIfam" id="TIGR00936">
    <property type="entry name" value="ahcY"/>
    <property type="match status" value="1"/>
</dbReference>
<accession>A0A7W4WBL4</accession>
<evidence type="ECO:0000256" key="10">
    <source>
        <dbReference type="RuleBase" id="RU004166"/>
    </source>
</evidence>
<feature type="domain" description="S-adenosyl-L-homocysteine hydrolase NAD binding" evidence="11">
    <location>
        <begin position="194"/>
        <end position="370"/>
    </location>
</feature>
<reference evidence="12 13" key="1">
    <citation type="submission" date="2020-08" db="EMBL/GenBank/DDBJ databases">
        <title>Genomic Encyclopedia of Type Strains, Phase III (KMG-III): the genomes of soil and plant-associated and newly described type strains.</title>
        <authorList>
            <person name="Whitman W."/>
        </authorList>
    </citation>
    <scope>NUCLEOTIDE SEQUENCE [LARGE SCALE GENOMIC DNA]</scope>
    <source>
        <strain evidence="12 13">CECT 8799</strain>
    </source>
</reference>
<dbReference type="GO" id="GO:0005829">
    <property type="term" value="C:cytosol"/>
    <property type="evidence" value="ECO:0007669"/>
    <property type="project" value="TreeGrafter"/>
</dbReference>
<dbReference type="Proteomes" id="UP000535937">
    <property type="component" value="Unassembled WGS sequence"/>
</dbReference>
<evidence type="ECO:0000256" key="1">
    <source>
        <dbReference type="ARBA" id="ARBA00007122"/>
    </source>
</evidence>
<dbReference type="EC" id="3.13.2.1" evidence="6"/>
<comment type="function">
    <text evidence="6">May play a key role in the regulation of the intracellular concentration of adenosylhomocysteine.</text>
</comment>
<keyword evidence="5 6" id="KW-0520">NAD</keyword>
<dbReference type="GO" id="GO:0006730">
    <property type="term" value="P:one-carbon metabolic process"/>
    <property type="evidence" value="ECO:0007669"/>
    <property type="project" value="UniProtKB-UniRule"/>
</dbReference>
<dbReference type="PANTHER" id="PTHR23420">
    <property type="entry name" value="ADENOSYLHOMOCYSTEINASE"/>
    <property type="match status" value="1"/>
</dbReference>
<dbReference type="PROSITE" id="PS00738">
    <property type="entry name" value="ADOHCYASE_1"/>
    <property type="match status" value="1"/>
</dbReference>
<dbReference type="PANTHER" id="PTHR23420:SF0">
    <property type="entry name" value="ADENOSYLHOMOCYSTEINASE"/>
    <property type="match status" value="1"/>
</dbReference>
<feature type="binding site" evidence="6">
    <location>
        <begin position="223"/>
        <end position="228"/>
    </location>
    <ligand>
        <name>NAD(+)</name>
        <dbReference type="ChEBI" id="CHEBI:57540"/>
    </ligand>
</feature>
<dbReference type="FunFam" id="3.40.50.1480:FF:000006">
    <property type="entry name" value="Adenosylhomocysteinase"/>
    <property type="match status" value="1"/>
</dbReference>
<comment type="catalytic activity">
    <reaction evidence="6 9">
        <text>S-adenosyl-L-homocysteine + H2O = L-homocysteine + adenosine</text>
        <dbReference type="Rhea" id="RHEA:21708"/>
        <dbReference type="ChEBI" id="CHEBI:15377"/>
        <dbReference type="ChEBI" id="CHEBI:16335"/>
        <dbReference type="ChEBI" id="CHEBI:57856"/>
        <dbReference type="ChEBI" id="CHEBI:58199"/>
        <dbReference type="EC" id="3.13.2.1"/>
    </reaction>
</comment>
<dbReference type="SUPFAM" id="SSF52283">
    <property type="entry name" value="Formate/glycerate dehydrogenase catalytic domain-like"/>
    <property type="match status" value="1"/>
</dbReference>
<dbReference type="AlphaFoldDB" id="A0A7W4WBL4"/>
<dbReference type="Gene3D" id="3.40.50.720">
    <property type="entry name" value="NAD(P)-binding Rossmann-like Domain"/>
    <property type="match status" value="1"/>
</dbReference>
<dbReference type="InterPro" id="IPR042172">
    <property type="entry name" value="Adenosylhomocyst_ase-like_sf"/>
</dbReference>
<comment type="cofactor">
    <cofactor evidence="6 8 9">
        <name>NAD(+)</name>
        <dbReference type="ChEBI" id="CHEBI:57540"/>
    </cofactor>
    <text evidence="6 8 9">Binds 1 NAD(+) per subunit.</text>
</comment>
<dbReference type="InterPro" id="IPR036291">
    <property type="entry name" value="NAD(P)-bd_dom_sf"/>
</dbReference>
<name>A0A7W4WBL4_9GAMM</name>
<feature type="binding site" evidence="6 7">
    <location>
        <position position="189"/>
    </location>
    <ligand>
        <name>substrate</name>
    </ligand>
</feature>
<feature type="binding site" evidence="6 8">
    <location>
        <position position="364"/>
    </location>
    <ligand>
        <name>NAD(+)</name>
        <dbReference type="ChEBI" id="CHEBI:57540"/>
    </ligand>
</feature>
<evidence type="ECO:0000256" key="3">
    <source>
        <dbReference type="ARBA" id="ARBA00022563"/>
    </source>
</evidence>
<comment type="caution">
    <text evidence="12">The sequence shown here is derived from an EMBL/GenBank/DDBJ whole genome shotgun (WGS) entry which is preliminary data.</text>
</comment>
<dbReference type="HAMAP" id="MF_00563">
    <property type="entry name" value="AdoHcyase"/>
    <property type="match status" value="1"/>
</dbReference>
<protein>
    <recommendedName>
        <fullName evidence="6">Adenosylhomocysteinase</fullName>
        <ecNumber evidence="6">3.13.2.1</ecNumber>
    </recommendedName>
    <alternativeName>
        <fullName evidence="6">S-adenosyl-L-homocysteine hydrolase</fullName>
        <shortName evidence="6">AdoHcyase</shortName>
    </alternativeName>
</protein>
<feature type="binding site" evidence="6 8">
    <location>
        <position position="246"/>
    </location>
    <ligand>
        <name>NAD(+)</name>
        <dbReference type="ChEBI" id="CHEBI:57540"/>
    </ligand>
</feature>
<dbReference type="FunFam" id="3.40.50.1480:FF:000007">
    <property type="entry name" value="Adenosylhomocysteinase"/>
    <property type="match status" value="1"/>
</dbReference>
<feature type="binding site" evidence="6">
    <location>
        <position position="194"/>
    </location>
    <ligand>
        <name>NAD(+)</name>
        <dbReference type="ChEBI" id="CHEBI:57540"/>
    </ligand>
</feature>
<gene>
    <name evidence="6" type="primary">ahcY</name>
    <name evidence="12" type="ORF">FHS09_001501</name>
</gene>
<evidence type="ECO:0000256" key="4">
    <source>
        <dbReference type="ARBA" id="ARBA00022801"/>
    </source>
</evidence>
<dbReference type="InterPro" id="IPR015878">
    <property type="entry name" value="Ado_hCys_hydrolase_NAD-bd"/>
</dbReference>
<evidence type="ECO:0000313" key="12">
    <source>
        <dbReference type="EMBL" id="MBB3060682.1"/>
    </source>
</evidence>
<feature type="binding site" evidence="8">
    <location>
        <position position="371"/>
    </location>
    <ligand>
        <name>NAD(+)</name>
        <dbReference type="ChEBI" id="CHEBI:57540"/>
    </ligand>
</feature>
<dbReference type="GO" id="GO:0033353">
    <property type="term" value="P:S-adenosylmethionine cycle"/>
    <property type="evidence" value="ECO:0007669"/>
    <property type="project" value="TreeGrafter"/>
</dbReference>
<feature type="binding site" evidence="8">
    <location>
        <begin position="225"/>
        <end position="230"/>
    </location>
    <ligand>
        <name>NAD(+)</name>
        <dbReference type="ChEBI" id="CHEBI:57540"/>
    </ligand>
</feature>
<dbReference type="PIRSF" id="PIRSF001109">
    <property type="entry name" value="Ad_hcy_hydrolase"/>
    <property type="match status" value="1"/>
</dbReference>
<feature type="binding site" evidence="6 7">
    <location>
        <position position="134"/>
    </location>
    <ligand>
        <name>substrate</name>
    </ligand>
</feature>
<evidence type="ECO:0000256" key="2">
    <source>
        <dbReference type="ARBA" id="ARBA00022490"/>
    </source>
</evidence>
<dbReference type="SMART" id="SM00996">
    <property type="entry name" value="AdoHcyase"/>
    <property type="match status" value="1"/>
</dbReference>
<comment type="similarity">
    <text evidence="1 6 10">Belongs to the adenosylhomocysteinase family.</text>
</comment>
<evidence type="ECO:0000259" key="11">
    <source>
        <dbReference type="SMART" id="SM00997"/>
    </source>
</evidence>
<evidence type="ECO:0000256" key="6">
    <source>
        <dbReference type="HAMAP-Rule" id="MF_00563"/>
    </source>
</evidence>
<comment type="subcellular location">
    <subcellularLocation>
        <location evidence="6">Cytoplasm</location>
    </subcellularLocation>
</comment>
<proteinExistence type="inferred from homology"/>
<evidence type="ECO:0000256" key="7">
    <source>
        <dbReference type="PIRSR" id="PIRSR001109-1"/>
    </source>
</evidence>
<keyword evidence="13" id="KW-1185">Reference proteome</keyword>
<evidence type="ECO:0000256" key="8">
    <source>
        <dbReference type="PIRSR" id="PIRSR001109-2"/>
    </source>
</evidence>
<dbReference type="Gene3D" id="3.40.50.1480">
    <property type="entry name" value="Adenosylhomocysteinase-like"/>
    <property type="match status" value="3"/>
</dbReference>
<dbReference type="CDD" id="cd00401">
    <property type="entry name" value="SAHH"/>
    <property type="match status" value="1"/>
</dbReference>
<feature type="binding site" evidence="6 7">
    <location>
        <position position="193"/>
    </location>
    <ligand>
        <name>substrate</name>
    </ligand>
</feature>
<dbReference type="UniPathway" id="UPA00314">
    <property type="reaction ID" value="UER00076"/>
</dbReference>
<dbReference type="InterPro" id="IPR020082">
    <property type="entry name" value="S-Ado-L-homoCys_hydrolase_CS"/>
</dbReference>
<feature type="binding site" evidence="6 7">
    <location>
        <position position="159"/>
    </location>
    <ligand>
        <name>substrate</name>
    </ligand>
</feature>
<dbReference type="GO" id="GO:0004013">
    <property type="term" value="F:adenosylhomocysteinase activity"/>
    <property type="evidence" value="ECO:0007669"/>
    <property type="project" value="UniProtKB-UniRule"/>
</dbReference>